<keyword evidence="5" id="KW-0460">Magnesium</keyword>
<feature type="compositionally biased region" description="Polar residues" evidence="13">
    <location>
        <begin position="16"/>
        <end position="41"/>
    </location>
</feature>
<dbReference type="GO" id="GO:0012505">
    <property type="term" value="C:endomembrane system"/>
    <property type="evidence" value="ECO:0007669"/>
    <property type="project" value="UniProtKB-SubCell"/>
</dbReference>
<dbReference type="GO" id="GO:0005525">
    <property type="term" value="F:GTP binding"/>
    <property type="evidence" value="ECO:0007669"/>
    <property type="project" value="UniProtKB-KW"/>
</dbReference>
<evidence type="ECO:0000256" key="3">
    <source>
        <dbReference type="ARBA" id="ARBA00022741"/>
    </source>
</evidence>
<dbReference type="InterPro" id="IPR005225">
    <property type="entry name" value="Small_GTP-bd"/>
</dbReference>
<dbReference type="CDD" id="cd04137">
    <property type="entry name" value="RheB"/>
    <property type="match status" value="1"/>
</dbReference>
<dbReference type="InterPro" id="IPR027417">
    <property type="entry name" value="P-loop_NTPase"/>
</dbReference>
<evidence type="ECO:0000256" key="11">
    <source>
        <dbReference type="ARBA" id="ARBA00046278"/>
    </source>
</evidence>
<evidence type="ECO:0000256" key="5">
    <source>
        <dbReference type="ARBA" id="ARBA00022842"/>
    </source>
</evidence>
<dbReference type="InterPro" id="IPR020849">
    <property type="entry name" value="Small_GTPase_Ras-type"/>
</dbReference>
<dbReference type="SMART" id="SM00175">
    <property type="entry name" value="RAB"/>
    <property type="match status" value="1"/>
</dbReference>
<feature type="region of interest" description="Disordered" evidence="13">
    <location>
        <begin position="1"/>
        <end position="172"/>
    </location>
</feature>
<dbReference type="FunFam" id="3.40.50.300:FF:000273">
    <property type="entry name" value="GTP-binding protein Rheb homolog"/>
    <property type="match status" value="1"/>
</dbReference>
<keyword evidence="4" id="KW-0378">Hydrolase</keyword>
<reference evidence="15 16" key="1">
    <citation type="submission" date="2018-02" db="EMBL/GenBank/DDBJ databases">
        <title>The genomes of Aspergillus section Nigri reveals drivers in fungal speciation.</title>
        <authorList>
            <consortium name="DOE Joint Genome Institute"/>
            <person name="Vesth T.C."/>
            <person name="Nybo J."/>
            <person name="Theobald S."/>
            <person name="Brandl J."/>
            <person name="Frisvad J.C."/>
            <person name="Nielsen K.F."/>
            <person name="Lyhne E.K."/>
            <person name="Kogle M.E."/>
            <person name="Kuo A."/>
            <person name="Riley R."/>
            <person name="Clum A."/>
            <person name="Nolan M."/>
            <person name="Lipzen A."/>
            <person name="Salamov A."/>
            <person name="Henrissat B."/>
            <person name="Wiebenga A."/>
            <person name="De vries R.P."/>
            <person name="Grigoriev I.V."/>
            <person name="Mortensen U.H."/>
            <person name="Andersen M.R."/>
            <person name="Baker S.E."/>
        </authorList>
    </citation>
    <scope>NUCLEOTIDE SEQUENCE [LARGE SCALE GENOMIC DNA]</scope>
    <source>
        <strain evidence="15 16">CBS 121057</strain>
    </source>
</reference>
<evidence type="ECO:0000256" key="4">
    <source>
        <dbReference type="ARBA" id="ARBA00022801"/>
    </source>
</evidence>
<dbReference type="PANTHER" id="PTHR24070">
    <property type="entry name" value="RAS, DI-RAS, AND RHEB FAMILY MEMBERS OF SMALL GTPASE SUPERFAMILY"/>
    <property type="match status" value="1"/>
</dbReference>
<comment type="catalytic activity">
    <reaction evidence="12">
        <text>GTP + H2O = GDP + phosphate + H(+)</text>
        <dbReference type="Rhea" id="RHEA:19669"/>
        <dbReference type="ChEBI" id="CHEBI:15377"/>
        <dbReference type="ChEBI" id="CHEBI:15378"/>
        <dbReference type="ChEBI" id="CHEBI:37565"/>
        <dbReference type="ChEBI" id="CHEBI:43474"/>
        <dbReference type="ChEBI" id="CHEBI:58189"/>
    </reaction>
    <physiologicalReaction direction="left-to-right" evidence="12">
        <dbReference type="Rhea" id="RHEA:19670"/>
    </physiologicalReaction>
</comment>
<dbReference type="AlphaFoldDB" id="A0A319FM03"/>
<keyword evidence="9" id="KW-0636">Prenylation</keyword>
<sequence length="918" mass="101815">MSHNNPARRALGAPGSPTTGVSFDIQPQASKNANDLQTTINKRGISTRRDRDQAYTPLGTRPHKAEPSRKKRRCASYQQLQPNLDQSGLRRGSHTTSDDHETVHDGVPYTTPVPDKPAADAGYKVDNTEGRESRRSSRPPATDSKGPNSTYASFTSGLRRPLPEKQLTPKSNTQNYTFAGEVKGSSQQSTASAGYNRGTVSNRKRLVDLLAESKNSHNIGAAQEIDVLCTKSSENPEDLGNLDMGNAREAVTPMLSRLRGTRVTYARQRSFLGDPMRIEAAEHGDVSVLSPEPGEARQAHITDRNVSRASNSDDEETDSRPVRSIHELRQAGDNARFRESVEAIFEDIEDSFNSLSGRCSSFTQLCAKLLEPAFVRRFSEYGFSERLVRCTADNQDILTAFLVLCAYRLICLNGSSSHTSLRSFWTKILQISHKLINMKDDILALATGRTTGLSKAVQGSLKKVLPQISSMIFEQKPSPRLSPCLVTLSCIQFCLTTFLEKGDDIGPLPATLIDQIVELLISQREDTCSLLIPETFQLMEMSFLILETYSMLPEKMRHDHRNSFRLLFEHHNKFLQSGQCGRSKQISMLYTRVVLNLTNNEPSLCEQIATPDMVSDFVKLATTGLPDAPKNTNVEEDNSCNAAILALGVLINLSEQSKASRAAFLKPVSDSTSLLHLLTHHFSASCAFVDQARSVSEVHYNVVIGYLSILLVILCLDEDAFTQIKKSSCGEGLPLVLSTAEEFLQFHQKVEQDSQLFETWSEGGKSYYPTIENTFSRIIKYNGQDYATEIVDTAGQDEYSILNSKHFIGIHGYIIAYSVASRQSFDMVRVIRDKILNHLGADHVPLVLVGNKSDLKFEQRQVSLDEGRQLCEEFHCAFTEASARLDYNVAKAFDLMIGEIEKSQNPSQPAGGNKCAVM</sequence>
<comment type="subcellular location">
    <subcellularLocation>
        <location evidence="11">Endomembrane system</location>
        <topology evidence="11">Lipid-anchor</topology>
        <orientation evidence="11">Cytoplasmic side</orientation>
    </subcellularLocation>
</comment>
<evidence type="ECO:0000256" key="12">
    <source>
        <dbReference type="ARBA" id="ARBA00049117"/>
    </source>
</evidence>
<dbReference type="GO" id="GO:0046872">
    <property type="term" value="F:metal ion binding"/>
    <property type="evidence" value="ECO:0007669"/>
    <property type="project" value="UniProtKB-KW"/>
</dbReference>
<keyword evidence="16" id="KW-1185">Reference proteome</keyword>
<dbReference type="Pfam" id="PF07814">
    <property type="entry name" value="WAPL"/>
    <property type="match status" value="1"/>
</dbReference>
<dbReference type="InterPro" id="IPR001806">
    <property type="entry name" value="Small_GTPase"/>
</dbReference>
<feature type="compositionally biased region" description="Basic and acidic residues" evidence="13">
    <location>
        <begin position="126"/>
        <end position="135"/>
    </location>
</feature>
<dbReference type="InterPro" id="IPR011989">
    <property type="entry name" value="ARM-like"/>
</dbReference>
<feature type="domain" description="Wings apart-like protein C-terminal" evidence="14">
    <location>
        <begin position="321"/>
        <end position="659"/>
    </location>
</feature>
<keyword evidence="8" id="KW-0449">Lipoprotein</keyword>
<feature type="region of interest" description="Disordered" evidence="13">
    <location>
        <begin position="284"/>
        <end position="321"/>
    </location>
</feature>
<evidence type="ECO:0000313" key="15">
    <source>
        <dbReference type="EMBL" id="PYI10103.1"/>
    </source>
</evidence>
<dbReference type="SMART" id="SM00174">
    <property type="entry name" value="RHO"/>
    <property type="match status" value="1"/>
</dbReference>
<dbReference type="EMBL" id="KZ826324">
    <property type="protein sequence ID" value="PYI10103.1"/>
    <property type="molecule type" value="Genomic_DNA"/>
</dbReference>
<dbReference type="OrthoDB" id="5976022at2759"/>
<dbReference type="InterPro" id="IPR022771">
    <property type="entry name" value="WAPL_C"/>
</dbReference>
<dbReference type="VEuPathDB" id="FungiDB:BO78DRAFT_362120"/>
<keyword evidence="1" id="KW-0488">Methylation</keyword>
<feature type="compositionally biased region" description="Basic and acidic residues" evidence="13">
    <location>
        <begin position="294"/>
        <end position="306"/>
    </location>
</feature>
<dbReference type="SUPFAM" id="SSF52540">
    <property type="entry name" value="P-loop containing nucleoside triphosphate hydrolases"/>
    <property type="match status" value="1"/>
</dbReference>
<evidence type="ECO:0000256" key="6">
    <source>
        <dbReference type="ARBA" id="ARBA00023134"/>
    </source>
</evidence>
<dbReference type="PROSITE" id="PS51421">
    <property type="entry name" value="RAS"/>
    <property type="match status" value="1"/>
</dbReference>
<dbReference type="SMART" id="SM00173">
    <property type="entry name" value="RAS"/>
    <property type="match status" value="1"/>
</dbReference>
<evidence type="ECO:0000256" key="8">
    <source>
        <dbReference type="ARBA" id="ARBA00023288"/>
    </source>
</evidence>
<proteinExistence type="inferred from homology"/>
<evidence type="ECO:0000256" key="1">
    <source>
        <dbReference type="ARBA" id="ARBA00022481"/>
    </source>
</evidence>
<evidence type="ECO:0000256" key="10">
    <source>
        <dbReference type="ARBA" id="ARBA00037969"/>
    </source>
</evidence>
<keyword evidence="7" id="KW-0472">Membrane</keyword>
<keyword evidence="3" id="KW-0547">Nucleotide-binding</keyword>
<comment type="similarity">
    <text evidence="10">Belongs to the small GTPase superfamily. Rheb family.</text>
</comment>
<feature type="compositionally biased region" description="Polar residues" evidence="13">
    <location>
        <begin position="76"/>
        <end position="86"/>
    </location>
</feature>
<feature type="compositionally biased region" description="Polar residues" evidence="13">
    <location>
        <begin position="145"/>
        <end position="156"/>
    </location>
</feature>
<dbReference type="PRINTS" id="PR00449">
    <property type="entry name" value="RASTRNSFRMNG"/>
</dbReference>
<dbReference type="Proteomes" id="UP000248423">
    <property type="component" value="Unassembled WGS sequence"/>
</dbReference>
<keyword evidence="2" id="KW-0479">Metal-binding</keyword>
<name>A0A319FM03_ASPSB</name>
<accession>A0A319FM03</accession>
<dbReference type="Pfam" id="PF00071">
    <property type="entry name" value="Ras"/>
    <property type="match status" value="1"/>
</dbReference>
<evidence type="ECO:0000256" key="9">
    <source>
        <dbReference type="ARBA" id="ARBA00023289"/>
    </source>
</evidence>
<dbReference type="STRING" id="1448318.A0A319FM03"/>
<dbReference type="Gene3D" id="1.25.10.10">
    <property type="entry name" value="Leucine-rich Repeat Variant"/>
    <property type="match status" value="1"/>
</dbReference>
<organism evidence="15 16">
    <name type="scientific">Aspergillus sclerotiicarbonarius (strain CBS 121057 / IBT 28362)</name>
    <dbReference type="NCBI Taxonomy" id="1448318"/>
    <lineage>
        <taxon>Eukaryota</taxon>
        <taxon>Fungi</taxon>
        <taxon>Dikarya</taxon>
        <taxon>Ascomycota</taxon>
        <taxon>Pezizomycotina</taxon>
        <taxon>Eurotiomycetes</taxon>
        <taxon>Eurotiomycetidae</taxon>
        <taxon>Eurotiales</taxon>
        <taxon>Aspergillaceae</taxon>
        <taxon>Aspergillus</taxon>
        <taxon>Aspergillus subgen. Circumdati</taxon>
    </lineage>
</organism>
<dbReference type="PROSITE" id="PS51419">
    <property type="entry name" value="RAB"/>
    <property type="match status" value="1"/>
</dbReference>
<dbReference type="NCBIfam" id="TIGR00231">
    <property type="entry name" value="small_GTP"/>
    <property type="match status" value="1"/>
</dbReference>
<keyword evidence="6" id="KW-0342">GTP-binding</keyword>
<gene>
    <name evidence="15" type="ORF">BO78DRAFT_362120</name>
</gene>
<evidence type="ECO:0000256" key="2">
    <source>
        <dbReference type="ARBA" id="ARBA00022723"/>
    </source>
</evidence>
<evidence type="ECO:0000313" key="16">
    <source>
        <dbReference type="Proteomes" id="UP000248423"/>
    </source>
</evidence>
<evidence type="ECO:0000256" key="7">
    <source>
        <dbReference type="ARBA" id="ARBA00023136"/>
    </source>
</evidence>
<dbReference type="Gene3D" id="3.40.50.300">
    <property type="entry name" value="P-loop containing nucleotide triphosphate hydrolases"/>
    <property type="match status" value="1"/>
</dbReference>
<dbReference type="GO" id="GO:0007165">
    <property type="term" value="P:signal transduction"/>
    <property type="evidence" value="ECO:0007669"/>
    <property type="project" value="InterPro"/>
</dbReference>
<dbReference type="GO" id="GO:0016020">
    <property type="term" value="C:membrane"/>
    <property type="evidence" value="ECO:0007669"/>
    <property type="project" value="InterPro"/>
</dbReference>
<evidence type="ECO:0000259" key="14">
    <source>
        <dbReference type="Pfam" id="PF07814"/>
    </source>
</evidence>
<dbReference type="GO" id="GO:0003924">
    <property type="term" value="F:GTPase activity"/>
    <property type="evidence" value="ECO:0007669"/>
    <property type="project" value="InterPro"/>
</dbReference>
<evidence type="ECO:0000256" key="13">
    <source>
        <dbReference type="SAM" id="MobiDB-lite"/>
    </source>
</evidence>
<protein>
    <submittedName>
        <fullName evidence="15">Rheb small monomeric GTPase RhbA</fullName>
    </submittedName>
</protein>